<gene>
    <name evidence="1" type="ORF">NDK47_05780</name>
</gene>
<accession>A0ABY4WI32</accession>
<sequence>MQPYHQQSSDASTGYPSHYQNHFEEQAYPVFWGHRDFEVDFVFPVTSPFYYGYQQPYYPVYLPYPYSYYYQPYPYTFSYYDSYAPVASQADESHAV</sequence>
<dbReference type="Proteomes" id="UP001056500">
    <property type="component" value="Chromosome"/>
</dbReference>
<reference evidence="1" key="1">
    <citation type="submission" date="2022-06" db="EMBL/GenBank/DDBJ databases">
        <title>Genome sequencing of Brevibacillus sp. BB3-R1.</title>
        <authorList>
            <person name="Heo J."/>
            <person name="Lee D."/>
            <person name="Won M."/>
            <person name="Han B.-H."/>
            <person name="Hong S.-B."/>
            <person name="Kwon S.-W."/>
        </authorList>
    </citation>
    <scope>NUCLEOTIDE SEQUENCE</scope>
    <source>
        <strain evidence="1">BB3-R1</strain>
    </source>
</reference>
<organism evidence="1 2">
    <name type="scientific">Brevibacillus ruminantium</name>
    <dbReference type="NCBI Taxonomy" id="2950604"/>
    <lineage>
        <taxon>Bacteria</taxon>
        <taxon>Bacillati</taxon>
        <taxon>Bacillota</taxon>
        <taxon>Bacilli</taxon>
        <taxon>Bacillales</taxon>
        <taxon>Paenibacillaceae</taxon>
        <taxon>Brevibacillus</taxon>
    </lineage>
</organism>
<evidence type="ECO:0008006" key="3">
    <source>
        <dbReference type="Google" id="ProtNLM"/>
    </source>
</evidence>
<dbReference type="EMBL" id="CP098755">
    <property type="protein sequence ID" value="USG66808.1"/>
    <property type="molecule type" value="Genomic_DNA"/>
</dbReference>
<keyword evidence="2" id="KW-1185">Reference proteome</keyword>
<name>A0ABY4WI32_9BACL</name>
<evidence type="ECO:0000313" key="1">
    <source>
        <dbReference type="EMBL" id="USG66808.1"/>
    </source>
</evidence>
<proteinExistence type="predicted"/>
<evidence type="ECO:0000313" key="2">
    <source>
        <dbReference type="Proteomes" id="UP001056500"/>
    </source>
</evidence>
<protein>
    <recommendedName>
        <fullName evidence="3">Spore coat protein</fullName>
    </recommendedName>
</protein>
<dbReference type="RefSeq" id="WP_251873913.1">
    <property type="nucleotide sequence ID" value="NZ_CP098755.1"/>
</dbReference>